<keyword evidence="1" id="KW-0456">Lyase</keyword>
<proteinExistence type="predicted"/>
<dbReference type="GO" id="GO:0008684">
    <property type="term" value="F:2-oxopent-4-enoate hydratase activity"/>
    <property type="evidence" value="ECO:0007669"/>
    <property type="project" value="TreeGrafter"/>
</dbReference>
<dbReference type="Gene3D" id="3.90.850.10">
    <property type="entry name" value="Fumarylacetoacetase-like, C-terminal domain"/>
    <property type="match status" value="1"/>
</dbReference>
<evidence type="ECO:0000313" key="3">
    <source>
        <dbReference type="EMBL" id="MBB2174040.1"/>
    </source>
</evidence>
<keyword evidence="4" id="KW-1185">Reference proteome</keyword>
<dbReference type="GO" id="GO:0005737">
    <property type="term" value="C:cytoplasm"/>
    <property type="evidence" value="ECO:0007669"/>
    <property type="project" value="TreeGrafter"/>
</dbReference>
<dbReference type="InterPro" id="IPR011234">
    <property type="entry name" value="Fumarylacetoacetase-like_C"/>
</dbReference>
<organism evidence="3 4">
    <name type="scientific">Gluconacetobacter asukensis</name>
    <dbReference type="NCBI Taxonomy" id="1017181"/>
    <lineage>
        <taxon>Bacteria</taxon>
        <taxon>Pseudomonadati</taxon>
        <taxon>Pseudomonadota</taxon>
        <taxon>Alphaproteobacteria</taxon>
        <taxon>Acetobacterales</taxon>
        <taxon>Acetobacteraceae</taxon>
        <taxon>Gluconacetobacter</taxon>
    </lineage>
</organism>
<dbReference type="InterPro" id="IPR036663">
    <property type="entry name" value="Fumarylacetoacetase_C_sf"/>
</dbReference>
<dbReference type="InterPro" id="IPR050772">
    <property type="entry name" value="Hydratase-Decarb/MhpD_sf"/>
</dbReference>
<dbReference type="RefSeq" id="WP_182980516.1">
    <property type="nucleotide sequence ID" value="NZ_BAABGB010000008.1"/>
</dbReference>
<dbReference type="PANTHER" id="PTHR30143:SF0">
    <property type="entry name" value="2-KETO-4-PENTENOATE HYDRATASE"/>
    <property type="match status" value="1"/>
</dbReference>
<feature type="domain" description="Fumarylacetoacetase-like C-terminal" evidence="2">
    <location>
        <begin position="83"/>
        <end position="254"/>
    </location>
</feature>
<dbReference type="Pfam" id="PF01557">
    <property type="entry name" value="FAA_hydrolase"/>
    <property type="match status" value="1"/>
</dbReference>
<evidence type="ECO:0000259" key="2">
    <source>
        <dbReference type="Pfam" id="PF01557"/>
    </source>
</evidence>
<evidence type="ECO:0000313" key="4">
    <source>
        <dbReference type="Proteomes" id="UP000577891"/>
    </source>
</evidence>
<reference evidence="3 4" key="1">
    <citation type="submission" date="2020-04" db="EMBL/GenBank/DDBJ databases">
        <title>Description of novel Gluconacetobacter.</title>
        <authorList>
            <person name="Sombolestani A."/>
        </authorList>
    </citation>
    <scope>NUCLEOTIDE SEQUENCE [LARGE SCALE GENOMIC DNA]</scope>
    <source>
        <strain evidence="3 4">LMG 27724</strain>
    </source>
</reference>
<dbReference type="PANTHER" id="PTHR30143">
    <property type="entry name" value="ACID HYDRATASE"/>
    <property type="match status" value="1"/>
</dbReference>
<protein>
    <submittedName>
        <fullName evidence="3">2-keto-4-pentenoate hydratase</fullName>
    </submittedName>
</protein>
<dbReference type="SUPFAM" id="SSF56529">
    <property type="entry name" value="FAH"/>
    <property type="match status" value="1"/>
</dbReference>
<name>A0A7W4J3G7_9PROT</name>
<comment type="caution">
    <text evidence="3">The sequence shown here is derived from an EMBL/GenBank/DDBJ whole genome shotgun (WGS) entry which is preliminary data.</text>
</comment>
<accession>A0A7W4J3G7</accession>
<dbReference type="AlphaFoldDB" id="A0A7W4J3G7"/>
<sequence>MGVSVFSGRSTDLLTESFLRVRAGAPLLEHVPDGCDVPSAEAAYRVQHATIRALGGRIAGWKVGARTPESEPFAAPILAATLFDGGTILPPGLCRHIGVEAEIAYRFGHALPPRAAPYTAGEVCDAIVSVHTAIEIIDTRFAVPGSQPALDHLADQQSHGALFVGPGITDWRSLVPLEERVILTVGDRVVADHVGGNSAGDPIRTLIWLAGHAARHAGGLTAGTIVTTGSTTGTLFVDPGTHVRATFAHLGTLSLTCG</sequence>
<dbReference type="Proteomes" id="UP000577891">
    <property type="component" value="Unassembled WGS sequence"/>
</dbReference>
<evidence type="ECO:0000256" key="1">
    <source>
        <dbReference type="ARBA" id="ARBA00023239"/>
    </source>
</evidence>
<gene>
    <name evidence="3" type="ORF">HLH35_18295</name>
</gene>
<dbReference type="EMBL" id="JABEQE010000025">
    <property type="protein sequence ID" value="MBB2174040.1"/>
    <property type="molecule type" value="Genomic_DNA"/>
</dbReference>